<dbReference type="InterPro" id="IPR007710">
    <property type="entry name" value="Nucleoside_deoxyribTrfase"/>
</dbReference>
<evidence type="ECO:0000313" key="3">
    <source>
        <dbReference type="Proteomes" id="UP000027186"/>
    </source>
</evidence>
<evidence type="ECO:0000259" key="1">
    <source>
        <dbReference type="Pfam" id="PF00294"/>
    </source>
</evidence>
<reference evidence="2 3" key="1">
    <citation type="journal article" date="2014" name="Genome Announc.">
        <title>Complete Genome Sequence of the Model Rhizosphere Strain Azospirillum brasilense Az39, Successfully Applied in Agriculture.</title>
        <authorList>
            <person name="Rivera D."/>
            <person name="Revale S."/>
            <person name="Molina R."/>
            <person name="Gualpa J."/>
            <person name="Puente M."/>
            <person name="Maroniche G."/>
            <person name="Paris G."/>
            <person name="Baker D."/>
            <person name="Clavijo B."/>
            <person name="McLay K."/>
            <person name="Spaepen S."/>
            <person name="Perticari A."/>
            <person name="Vazquez M."/>
            <person name="Wisniewski-Dye F."/>
            <person name="Watkins C."/>
            <person name="Martinez-Abarca F."/>
            <person name="Vanderleyden J."/>
            <person name="Cassan F."/>
        </authorList>
    </citation>
    <scope>NUCLEOTIDE SEQUENCE [LARGE SCALE GENOMIC DNA]</scope>
    <source>
        <strain evidence="2 3">Az39</strain>
        <plasmid evidence="2">AbAZ39_p1</plasmid>
    </source>
</reference>
<gene>
    <name evidence="2" type="ORF">ABAZ39_14660</name>
</gene>
<dbReference type="Proteomes" id="UP000027186">
    <property type="component" value="Plasmid AbAZ39_p1"/>
</dbReference>
<proteinExistence type="predicted"/>
<keyword evidence="2" id="KW-0614">Plasmid</keyword>
<accession>A0A060DJU3</accession>
<evidence type="ECO:0000313" key="2">
    <source>
        <dbReference type="EMBL" id="AIB13202.1"/>
    </source>
</evidence>
<dbReference type="GO" id="GO:0016740">
    <property type="term" value="F:transferase activity"/>
    <property type="evidence" value="ECO:0007669"/>
    <property type="project" value="UniProtKB-KW"/>
</dbReference>
<dbReference type="Gene3D" id="3.40.1190.20">
    <property type="match status" value="1"/>
</dbReference>
<keyword evidence="2" id="KW-0808">Transferase</keyword>
<dbReference type="AlphaFoldDB" id="A0A060DJU3"/>
<name>A0A060DJU3_9PROT</name>
<dbReference type="Pfam" id="PF00294">
    <property type="entry name" value="PfkB"/>
    <property type="match status" value="1"/>
</dbReference>
<dbReference type="InterPro" id="IPR011611">
    <property type="entry name" value="PfkB_dom"/>
</dbReference>
<dbReference type="Gene3D" id="3.40.50.450">
    <property type="match status" value="1"/>
</dbReference>
<dbReference type="SUPFAM" id="SSF52309">
    <property type="entry name" value="N-(deoxy)ribosyltransferase-like"/>
    <property type="match status" value="1"/>
</dbReference>
<dbReference type="InterPro" id="IPR029056">
    <property type="entry name" value="Ribokinase-like"/>
</dbReference>
<protein>
    <submittedName>
        <fullName evidence="2">Nucleoside 2-deoxyribosyltransferase</fullName>
    </submittedName>
</protein>
<organism evidence="2 3">
    <name type="scientific">Azospirillum argentinense</name>
    <dbReference type="NCBI Taxonomy" id="2970906"/>
    <lineage>
        <taxon>Bacteria</taxon>
        <taxon>Pseudomonadati</taxon>
        <taxon>Pseudomonadota</taxon>
        <taxon>Alphaproteobacteria</taxon>
        <taxon>Rhodospirillales</taxon>
        <taxon>Azospirillaceae</taxon>
        <taxon>Azospirillum</taxon>
    </lineage>
</organism>
<dbReference type="Pfam" id="PF05014">
    <property type="entry name" value="Nuc_deoxyrib_tr"/>
    <property type="match status" value="1"/>
</dbReference>
<sequence length="399" mass="42540">MDSLIVVGGLYAEKCIQPLWNEVFGSGGRAAAAVSSLVPTTLVAYVDASLRVDADDLAARFGFTLDARDAQHPVSFSYLHPLATPVIRPSPDRIVTHAPLRVRGDVVLRYGMLEGDAVVDAQVAVQDPQSAFGAKPFSENGSKANRLAVVLNRYEAMSMVGTDEPDEVARRLMRTENAEVVVLKMGGHGAFVAWPGGTATVPVYSTEYVWKIGSGDVFSATFAALWGVQGMDPVQAADLASRATADYCNRRTLPIRQPADLAALSDPPVTPGKGTIYLAGPFFDLAQRWLVEETRAVLLDMGAEVFSPVHAVGPGRAEVVAPADIKGLEASDVMFAILNGMDPGTVFEVGYAVKLGIPVVAFAENVKPEDLKMVVGTGCEVVDDYTSAVYRAVWRLPVS</sequence>
<geneLocation type="plasmid" evidence="2 3">
    <name>AbAZ39_p1</name>
</geneLocation>
<feature type="domain" description="Carbohydrate kinase PfkB" evidence="1">
    <location>
        <begin position="149"/>
        <end position="243"/>
    </location>
</feature>
<dbReference type="RefSeq" id="WP_040133763.1">
    <property type="nucleotide sequence ID" value="NZ_CP007794.1"/>
</dbReference>
<dbReference type="SUPFAM" id="SSF53613">
    <property type="entry name" value="Ribokinase-like"/>
    <property type="match status" value="1"/>
</dbReference>
<dbReference type="EMBL" id="CP007794">
    <property type="protein sequence ID" value="AIB13202.1"/>
    <property type="molecule type" value="Genomic_DNA"/>
</dbReference>
<dbReference type="KEGG" id="abq:ABAZ39_14660"/>